<evidence type="ECO:0000259" key="2">
    <source>
        <dbReference type="PROSITE" id="PS50943"/>
    </source>
</evidence>
<protein>
    <submittedName>
        <fullName evidence="3">Helix-turn-helix transcriptional regulator</fullName>
    </submittedName>
</protein>
<dbReference type="InterPro" id="IPR014710">
    <property type="entry name" value="RmlC-like_jellyroll"/>
</dbReference>
<evidence type="ECO:0000256" key="1">
    <source>
        <dbReference type="ARBA" id="ARBA00023125"/>
    </source>
</evidence>
<reference evidence="3 4" key="1">
    <citation type="submission" date="2020-12" db="EMBL/GenBank/DDBJ databases">
        <title>Draft genome sequence of furan degrading bacterial strain FUR100.</title>
        <authorList>
            <person name="Woiski C."/>
        </authorList>
    </citation>
    <scope>NUCLEOTIDE SEQUENCE [LARGE SCALE GENOMIC DNA]</scope>
    <source>
        <strain evidence="3 4">FUR100</strain>
    </source>
</reference>
<dbReference type="Pfam" id="PF07883">
    <property type="entry name" value="Cupin_2"/>
    <property type="match status" value="1"/>
</dbReference>
<dbReference type="Gene3D" id="1.10.260.40">
    <property type="entry name" value="lambda repressor-like DNA-binding domains"/>
    <property type="match status" value="1"/>
</dbReference>
<dbReference type="SMART" id="SM00530">
    <property type="entry name" value="HTH_XRE"/>
    <property type="match status" value="1"/>
</dbReference>
<dbReference type="Pfam" id="PF01381">
    <property type="entry name" value="HTH_3"/>
    <property type="match status" value="1"/>
</dbReference>
<dbReference type="InterPro" id="IPR010982">
    <property type="entry name" value="Lambda_DNA-bd_dom_sf"/>
</dbReference>
<dbReference type="CDD" id="cd02209">
    <property type="entry name" value="cupin_XRE_C"/>
    <property type="match status" value="1"/>
</dbReference>
<keyword evidence="1" id="KW-0238">DNA-binding</keyword>
<dbReference type="SUPFAM" id="SSF51182">
    <property type="entry name" value="RmlC-like cupins"/>
    <property type="match status" value="1"/>
</dbReference>
<dbReference type="PANTHER" id="PTHR46797">
    <property type="entry name" value="HTH-TYPE TRANSCRIPTIONAL REGULATOR"/>
    <property type="match status" value="1"/>
</dbReference>
<dbReference type="Gene3D" id="2.60.120.10">
    <property type="entry name" value="Jelly Rolls"/>
    <property type="match status" value="1"/>
</dbReference>
<dbReference type="InterPro" id="IPR011051">
    <property type="entry name" value="RmlC_Cupin_sf"/>
</dbReference>
<dbReference type="AlphaFoldDB" id="A0A8I1D555"/>
<organism evidence="3 4">
    <name type="scientific">Rhodococcus erythropolis</name>
    <name type="common">Arthrobacter picolinophilus</name>
    <dbReference type="NCBI Taxonomy" id="1833"/>
    <lineage>
        <taxon>Bacteria</taxon>
        <taxon>Bacillati</taxon>
        <taxon>Actinomycetota</taxon>
        <taxon>Actinomycetes</taxon>
        <taxon>Mycobacteriales</taxon>
        <taxon>Nocardiaceae</taxon>
        <taxon>Rhodococcus</taxon>
        <taxon>Rhodococcus erythropolis group</taxon>
    </lineage>
</organism>
<dbReference type="PROSITE" id="PS50943">
    <property type="entry name" value="HTH_CROC1"/>
    <property type="match status" value="1"/>
</dbReference>
<dbReference type="SUPFAM" id="SSF47413">
    <property type="entry name" value="lambda repressor-like DNA-binding domains"/>
    <property type="match status" value="1"/>
</dbReference>
<dbReference type="InterPro" id="IPR001387">
    <property type="entry name" value="Cro/C1-type_HTH"/>
</dbReference>
<evidence type="ECO:0000313" key="4">
    <source>
        <dbReference type="Proteomes" id="UP000627573"/>
    </source>
</evidence>
<keyword evidence="4" id="KW-1185">Reference proteome</keyword>
<dbReference type="InterPro" id="IPR050807">
    <property type="entry name" value="TransReg_Diox_bact_type"/>
</dbReference>
<dbReference type="GO" id="GO:0003700">
    <property type="term" value="F:DNA-binding transcription factor activity"/>
    <property type="evidence" value="ECO:0007669"/>
    <property type="project" value="TreeGrafter"/>
</dbReference>
<proteinExistence type="predicted"/>
<accession>A0A8I1D555</accession>
<dbReference type="GO" id="GO:0005829">
    <property type="term" value="C:cytosol"/>
    <property type="evidence" value="ECO:0007669"/>
    <property type="project" value="TreeGrafter"/>
</dbReference>
<comment type="caution">
    <text evidence="3">The sequence shown here is derived from an EMBL/GenBank/DDBJ whole genome shotgun (WGS) entry which is preliminary data.</text>
</comment>
<feature type="domain" description="HTH cro/C1-type" evidence="2">
    <location>
        <begin position="11"/>
        <end position="65"/>
    </location>
</feature>
<dbReference type="PANTHER" id="PTHR46797:SF1">
    <property type="entry name" value="METHYLPHOSPHONATE SYNTHASE"/>
    <property type="match status" value="1"/>
</dbReference>
<dbReference type="GO" id="GO:0003677">
    <property type="term" value="F:DNA binding"/>
    <property type="evidence" value="ECO:0007669"/>
    <property type="project" value="UniProtKB-KW"/>
</dbReference>
<evidence type="ECO:0000313" key="3">
    <source>
        <dbReference type="EMBL" id="MBH5141089.1"/>
    </source>
</evidence>
<dbReference type="EMBL" id="JAECSB010000009">
    <property type="protein sequence ID" value="MBH5141089.1"/>
    <property type="molecule type" value="Genomic_DNA"/>
</dbReference>
<dbReference type="Proteomes" id="UP000627573">
    <property type="component" value="Unassembled WGS sequence"/>
</dbReference>
<dbReference type="RefSeq" id="WP_197940360.1">
    <property type="nucleotide sequence ID" value="NZ_JAECSB010000009.1"/>
</dbReference>
<dbReference type="CDD" id="cd00093">
    <property type="entry name" value="HTH_XRE"/>
    <property type="match status" value="1"/>
</dbReference>
<dbReference type="InterPro" id="IPR013096">
    <property type="entry name" value="Cupin_2"/>
</dbReference>
<name>A0A8I1D555_RHOER</name>
<sequence length="193" mass="20962">MNSNELVARNVRRFRMERQLSLGDVARRSGLSKQTLSKVELGTGNPTVDTLESIAAALDVPIRRLMTEWGTRVFLVRAGDGQAEDSTLGATSLLDITYGSGYVRTSVVELTSESGTEEHDIHPAGALLHVYVIEGSIVLGPENETFELEPGDFIRFPTDAKYRFHAASATAKAHVTTTIPQVPQFAPNAPAPR</sequence>
<gene>
    <name evidence="3" type="ORF">I3517_00450</name>
</gene>